<feature type="non-terminal residue" evidence="1">
    <location>
        <position position="119"/>
    </location>
</feature>
<gene>
    <name evidence="1" type="ORF">Goklo_010855</name>
</gene>
<accession>A0A7J8V7W8</accession>
<evidence type="ECO:0000313" key="2">
    <source>
        <dbReference type="Proteomes" id="UP000593573"/>
    </source>
</evidence>
<sequence length="119" mass="13773">DEDRIIETYIHNLSTRAPHVIEQYLKEARFLHVSCMLHGTKLEPTVISVLLERWRLKIYTIHLLCGNRYEGSARWRLKANLPPAIRQDVGQDVSHVGISNKLEDIQLLLNQQSKADVSF</sequence>
<dbReference type="Proteomes" id="UP000593573">
    <property type="component" value="Unassembled WGS sequence"/>
</dbReference>
<dbReference type="AlphaFoldDB" id="A0A7J8V7W8"/>
<organism evidence="1 2">
    <name type="scientific">Gossypium klotzschianum</name>
    <dbReference type="NCBI Taxonomy" id="34286"/>
    <lineage>
        <taxon>Eukaryota</taxon>
        <taxon>Viridiplantae</taxon>
        <taxon>Streptophyta</taxon>
        <taxon>Embryophyta</taxon>
        <taxon>Tracheophyta</taxon>
        <taxon>Spermatophyta</taxon>
        <taxon>Magnoliopsida</taxon>
        <taxon>eudicotyledons</taxon>
        <taxon>Gunneridae</taxon>
        <taxon>Pentapetalae</taxon>
        <taxon>rosids</taxon>
        <taxon>malvids</taxon>
        <taxon>Malvales</taxon>
        <taxon>Malvaceae</taxon>
        <taxon>Malvoideae</taxon>
        <taxon>Gossypium</taxon>
    </lineage>
</organism>
<dbReference type="OrthoDB" id="10406697at2759"/>
<keyword evidence="2" id="KW-1185">Reference proteome</keyword>
<name>A0A7J8V7W8_9ROSI</name>
<evidence type="ECO:0000313" key="1">
    <source>
        <dbReference type="EMBL" id="MBA0658670.1"/>
    </source>
</evidence>
<proteinExistence type="predicted"/>
<protein>
    <submittedName>
        <fullName evidence="1">Uncharacterized protein</fullName>
    </submittedName>
</protein>
<comment type="caution">
    <text evidence="1">The sequence shown here is derived from an EMBL/GenBank/DDBJ whole genome shotgun (WGS) entry which is preliminary data.</text>
</comment>
<dbReference type="EMBL" id="JABFAB010000009">
    <property type="protein sequence ID" value="MBA0658670.1"/>
    <property type="molecule type" value="Genomic_DNA"/>
</dbReference>
<reference evidence="1 2" key="1">
    <citation type="journal article" date="2019" name="Genome Biol. Evol.">
        <title>Insights into the evolution of the New World diploid cottons (Gossypium, subgenus Houzingenia) based on genome sequencing.</title>
        <authorList>
            <person name="Grover C.E."/>
            <person name="Arick M.A. 2nd"/>
            <person name="Thrash A."/>
            <person name="Conover J.L."/>
            <person name="Sanders W.S."/>
            <person name="Peterson D.G."/>
            <person name="Frelichowski J.E."/>
            <person name="Scheffler J.A."/>
            <person name="Scheffler B.E."/>
            <person name="Wendel J.F."/>
        </authorList>
    </citation>
    <scope>NUCLEOTIDE SEQUENCE [LARGE SCALE GENOMIC DNA]</scope>
    <source>
        <strain evidence="1">57</strain>
        <tissue evidence="1">Leaf</tissue>
    </source>
</reference>